<dbReference type="InterPro" id="IPR036894">
    <property type="entry name" value="YbaB-like_sf"/>
</dbReference>
<name>A0A7Y4L4J2_9ACTN</name>
<evidence type="ECO:0000313" key="2">
    <source>
        <dbReference type="EMBL" id="NOL43066.1"/>
    </source>
</evidence>
<dbReference type="Proteomes" id="UP000553957">
    <property type="component" value="Unassembled WGS sequence"/>
</dbReference>
<reference evidence="1 4" key="2">
    <citation type="submission" date="2020-08" db="EMBL/GenBank/DDBJ databases">
        <title>Sequencing the genomes of 1000 actinobacteria strains.</title>
        <authorList>
            <person name="Klenk H.-P."/>
        </authorList>
    </citation>
    <scope>NUCLEOTIDE SEQUENCE [LARGE SCALE GENOMIC DNA]</scope>
    <source>
        <strain evidence="1 4">DSM 15626</strain>
    </source>
</reference>
<dbReference type="Proteomes" id="UP000534306">
    <property type="component" value="Unassembled WGS sequence"/>
</dbReference>
<organism evidence="2 3">
    <name type="scientific">Kribbella sandramycini</name>
    <dbReference type="NCBI Taxonomy" id="60450"/>
    <lineage>
        <taxon>Bacteria</taxon>
        <taxon>Bacillati</taxon>
        <taxon>Actinomycetota</taxon>
        <taxon>Actinomycetes</taxon>
        <taxon>Propionibacteriales</taxon>
        <taxon>Kribbellaceae</taxon>
        <taxon>Kribbella</taxon>
    </lineage>
</organism>
<keyword evidence="3" id="KW-1185">Reference proteome</keyword>
<protein>
    <submittedName>
        <fullName evidence="1">DNA-binding protein YbaB</fullName>
    </submittedName>
    <submittedName>
        <fullName evidence="2">YbaB/EbfC family nucleoid-associated protein</fullName>
    </submittedName>
</protein>
<proteinExistence type="predicted"/>
<dbReference type="RefSeq" id="WP_171675686.1">
    <property type="nucleotide sequence ID" value="NZ_BAAAGT010000010.1"/>
</dbReference>
<sequence length="129" mass="14235">MSDWQHDSSIDWSWVGKFDEFEREAQQLRRSVQDTVGVAESPDGLIEAKAGVYGEVHELYLDARALREPDAAALAEQIRDTINAAGRDAQDQVRGGMPKYVAPDDDDPAELAFGSFLGLLGKAAKETRR</sequence>
<gene>
    <name evidence="1" type="ORF">HNR71_001908</name>
    <name evidence="2" type="ORF">HPO96_22725</name>
</gene>
<comment type="caution">
    <text evidence="2">The sequence shown here is derived from an EMBL/GenBank/DDBJ whole genome shotgun (WGS) entry which is preliminary data.</text>
</comment>
<dbReference type="GO" id="GO:0003677">
    <property type="term" value="F:DNA binding"/>
    <property type="evidence" value="ECO:0007669"/>
    <property type="project" value="UniProtKB-KW"/>
</dbReference>
<dbReference type="EMBL" id="JACHKF010000001">
    <property type="protein sequence ID" value="MBB6566271.1"/>
    <property type="molecule type" value="Genomic_DNA"/>
</dbReference>
<dbReference type="Gene3D" id="3.30.1310.10">
    <property type="entry name" value="Nucleoid-associated protein YbaB-like domain"/>
    <property type="match status" value="1"/>
</dbReference>
<dbReference type="Pfam" id="PF02575">
    <property type="entry name" value="YbaB_DNA_bd"/>
    <property type="match status" value="1"/>
</dbReference>
<dbReference type="AlphaFoldDB" id="A0A7Y4L4J2"/>
<evidence type="ECO:0000313" key="4">
    <source>
        <dbReference type="Proteomes" id="UP000553957"/>
    </source>
</evidence>
<evidence type="ECO:0000313" key="1">
    <source>
        <dbReference type="EMBL" id="MBB6566271.1"/>
    </source>
</evidence>
<dbReference type="InterPro" id="IPR004401">
    <property type="entry name" value="YbaB/EbfC"/>
</dbReference>
<keyword evidence="1" id="KW-0238">DNA-binding</keyword>
<dbReference type="SUPFAM" id="SSF82607">
    <property type="entry name" value="YbaB-like"/>
    <property type="match status" value="1"/>
</dbReference>
<evidence type="ECO:0000313" key="3">
    <source>
        <dbReference type="Proteomes" id="UP000534306"/>
    </source>
</evidence>
<accession>A0A7Y4L4J2</accession>
<dbReference type="EMBL" id="JABJRC010000005">
    <property type="protein sequence ID" value="NOL43066.1"/>
    <property type="molecule type" value="Genomic_DNA"/>
</dbReference>
<reference evidence="2 3" key="1">
    <citation type="submission" date="2020-05" db="EMBL/GenBank/DDBJ databases">
        <title>Genome sequence of Kribbella sandramycini ATCC 39419.</title>
        <authorList>
            <person name="Maclea K.S."/>
            <person name="Fair J.L."/>
        </authorList>
    </citation>
    <scope>NUCLEOTIDE SEQUENCE [LARGE SCALE GENOMIC DNA]</scope>
    <source>
        <strain evidence="2 3">ATCC 39419</strain>
    </source>
</reference>